<organism evidence="1 2">
    <name type="scientific">Juglans regia</name>
    <name type="common">English walnut</name>
    <dbReference type="NCBI Taxonomy" id="51240"/>
    <lineage>
        <taxon>Eukaryota</taxon>
        <taxon>Viridiplantae</taxon>
        <taxon>Streptophyta</taxon>
        <taxon>Embryophyta</taxon>
        <taxon>Tracheophyta</taxon>
        <taxon>Spermatophyta</taxon>
        <taxon>Magnoliopsida</taxon>
        <taxon>eudicotyledons</taxon>
        <taxon>Gunneridae</taxon>
        <taxon>Pentapetalae</taxon>
        <taxon>rosids</taxon>
        <taxon>fabids</taxon>
        <taxon>Fagales</taxon>
        <taxon>Juglandaceae</taxon>
        <taxon>Juglans</taxon>
    </lineage>
</organism>
<evidence type="ECO:0000313" key="1">
    <source>
        <dbReference type="EMBL" id="KAF5446427.1"/>
    </source>
</evidence>
<protein>
    <recommendedName>
        <fullName evidence="3">Pentatricopeptide repeat-containing protein</fullName>
    </recommendedName>
</protein>
<dbReference type="Proteomes" id="UP000619265">
    <property type="component" value="Unassembled WGS sequence"/>
</dbReference>
<name>A0A833TT66_JUGRE</name>
<dbReference type="Gramene" id="Jr14_06100_p2">
    <property type="protein sequence ID" value="cds.Jr14_06100_p2"/>
    <property type="gene ID" value="Jr14_06100"/>
</dbReference>
<evidence type="ECO:0008006" key="3">
    <source>
        <dbReference type="Google" id="ProtNLM"/>
    </source>
</evidence>
<reference evidence="1" key="1">
    <citation type="submission" date="2015-10" db="EMBL/GenBank/DDBJ databases">
        <authorList>
            <person name="Martinez-Garcia P.J."/>
            <person name="Crepeau M.W."/>
            <person name="Puiu D."/>
            <person name="Gonzalez-Ibeas D."/>
            <person name="Whalen J."/>
            <person name="Stevens K."/>
            <person name="Paul R."/>
            <person name="Butterfield T."/>
            <person name="Britton M."/>
            <person name="Reagan R."/>
            <person name="Chakraborty S."/>
            <person name="Walawage S.L."/>
            <person name="Vasquez-Gross H.A."/>
            <person name="Cardeno C."/>
            <person name="Famula R."/>
            <person name="Pratt K."/>
            <person name="Kuruganti S."/>
            <person name="Aradhya M.K."/>
            <person name="Leslie C.A."/>
            <person name="Dandekar A.M."/>
            <person name="Salzberg S.L."/>
            <person name="Wegrzyn J.L."/>
            <person name="Langley C.H."/>
            <person name="Neale D.B."/>
        </authorList>
    </citation>
    <scope>NUCLEOTIDE SEQUENCE</scope>
    <source>
        <tissue evidence="1">Leaves</tissue>
    </source>
</reference>
<accession>A0A833TT66</accession>
<proteinExistence type="predicted"/>
<reference evidence="1" key="2">
    <citation type="submission" date="2020-03" db="EMBL/GenBank/DDBJ databases">
        <title>Walnut 2.0.</title>
        <authorList>
            <person name="Marrano A."/>
            <person name="Britton M."/>
            <person name="Zimin A.V."/>
            <person name="Zaini P.A."/>
            <person name="Workman R."/>
            <person name="Puiu D."/>
            <person name="Bianco L."/>
            <person name="Allen B.J."/>
            <person name="Troggio M."/>
            <person name="Leslie C.A."/>
            <person name="Timp W."/>
            <person name="Dendekar A."/>
            <person name="Salzberg S.L."/>
            <person name="Neale D.B."/>
        </authorList>
    </citation>
    <scope>NUCLEOTIDE SEQUENCE</scope>
    <source>
        <tissue evidence="1">Leaves</tissue>
    </source>
</reference>
<feature type="non-terminal residue" evidence="1">
    <location>
        <position position="1"/>
    </location>
</feature>
<dbReference type="AlphaFoldDB" id="A0A833TT66"/>
<evidence type="ECO:0000313" key="2">
    <source>
        <dbReference type="Proteomes" id="UP000619265"/>
    </source>
</evidence>
<dbReference type="EMBL" id="LIHL02000014">
    <property type="protein sequence ID" value="KAF5446427.1"/>
    <property type="molecule type" value="Genomic_DNA"/>
</dbReference>
<sequence length="109" mass="12206">LWSLISHMTPLSASKTIERHGYNMELGVRFFKWVCKHSTSCYDLDSRIILLNSIISSNLYAIAHKAVIALGNVCSGSETEMLKLMGALDEMRKVGFRLSYPGYTTSLLC</sequence>
<comment type="caution">
    <text evidence="1">The sequence shown here is derived from an EMBL/GenBank/DDBJ whole genome shotgun (WGS) entry which is preliminary data.</text>
</comment>
<gene>
    <name evidence="1" type="ORF">F2P56_032055</name>
</gene>